<evidence type="ECO:0000313" key="3">
    <source>
        <dbReference type="Proteomes" id="UP000007882"/>
    </source>
</evidence>
<evidence type="ECO:0000313" key="2">
    <source>
        <dbReference type="EMBL" id="BAL89840.1"/>
    </source>
</evidence>
<sequence>MPVLTTERLMMRPLEDDDLSLERDLDSDPEVLRYLYGRARTPDEVWESHLRRMELGATVEGLGYWILYAGPDFAGLMMLPPVDQPGAAELGYRLRRTHWGRGIATEASRELLRHGFETVGLERVFAQTMAVNRGSRGVMRAVGMRYVRTFHPVWEDPLPGAEEGEVEYEITAEEWARRTA</sequence>
<dbReference type="Pfam" id="PF13302">
    <property type="entry name" value="Acetyltransf_3"/>
    <property type="match status" value="1"/>
</dbReference>
<dbReference type="eggNOG" id="COG1670">
    <property type="taxonomic scope" value="Bacteria"/>
</dbReference>
<dbReference type="InterPro" id="IPR016181">
    <property type="entry name" value="Acyl_CoA_acyltransferase"/>
</dbReference>
<reference evidence="2 3" key="1">
    <citation type="submission" date="2012-02" db="EMBL/GenBank/DDBJ databases">
        <title>Complete genome sequence of Actinoplanes missouriensis 431 (= NBRC 102363).</title>
        <authorList>
            <person name="Ohnishi Y."/>
            <person name="Ishikawa J."/>
            <person name="Sekine M."/>
            <person name="Hosoyama A."/>
            <person name="Harada T."/>
            <person name="Narita H."/>
            <person name="Hata T."/>
            <person name="Konno Y."/>
            <person name="Tutikane K."/>
            <person name="Fujita N."/>
            <person name="Horinouchi S."/>
            <person name="Hayakawa M."/>
        </authorList>
    </citation>
    <scope>NUCLEOTIDE SEQUENCE [LARGE SCALE GENOMIC DNA]</scope>
    <source>
        <strain evidence="3">ATCC 14538 / DSM 43046 / CBS 188.64 / JCM 3121 / NBRC 102363 / NCIMB 12654 / NRRL B-3342 / UNCC 431</strain>
    </source>
</reference>
<dbReference type="SUPFAM" id="SSF55729">
    <property type="entry name" value="Acyl-CoA N-acyltransferases (Nat)"/>
    <property type="match status" value="1"/>
</dbReference>
<dbReference type="InterPro" id="IPR000182">
    <property type="entry name" value="GNAT_dom"/>
</dbReference>
<feature type="domain" description="N-acetyltransferase" evidence="1">
    <location>
        <begin position="9"/>
        <end position="173"/>
    </location>
</feature>
<dbReference type="Proteomes" id="UP000007882">
    <property type="component" value="Chromosome"/>
</dbReference>
<dbReference type="AlphaFoldDB" id="I0HA03"/>
<organism evidence="2 3">
    <name type="scientific">Actinoplanes missouriensis (strain ATCC 14538 / DSM 43046 / CBS 188.64 / JCM 3121 / NBRC 102363 / NCIMB 12654 / NRRL B-3342 / UNCC 431)</name>
    <dbReference type="NCBI Taxonomy" id="512565"/>
    <lineage>
        <taxon>Bacteria</taxon>
        <taxon>Bacillati</taxon>
        <taxon>Actinomycetota</taxon>
        <taxon>Actinomycetes</taxon>
        <taxon>Micromonosporales</taxon>
        <taxon>Micromonosporaceae</taxon>
        <taxon>Actinoplanes</taxon>
    </lineage>
</organism>
<keyword evidence="3" id="KW-1185">Reference proteome</keyword>
<accession>I0HA03</accession>
<evidence type="ECO:0000259" key="1">
    <source>
        <dbReference type="PROSITE" id="PS51186"/>
    </source>
</evidence>
<dbReference type="PANTHER" id="PTHR43792:SF16">
    <property type="entry name" value="N-ACETYLTRANSFERASE DOMAIN-CONTAINING PROTEIN"/>
    <property type="match status" value="1"/>
</dbReference>
<dbReference type="KEGG" id="ams:AMIS_46200"/>
<dbReference type="Gene3D" id="3.40.630.30">
    <property type="match status" value="1"/>
</dbReference>
<dbReference type="GO" id="GO:0016747">
    <property type="term" value="F:acyltransferase activity, transferring groups other than amino-acyl groups"/>
    <property type="evidence" value="ECO:0007669"/>
    <property type="project" value="InterPro"/>
</dbReference>
<name>I0HA03_ACTM4</name>
<proteinExistence type="predicted"/>
<dbReference type="HOGENOM" id="CLU_013985_3_1_11"/>
<dbReference type="PATRIC" id="fig|512565.3.peg.4604"/>
<dbReference type="PANTHER" id="PTHR43792">
    <property type="entry name" value="GNAT FAMILY, PUTATIVE (AFU_ORTHOLOGUE AFUA_3G00765)-RELATED-RELATED"/>
    <property type="match status" value="1"/>
</dbReference>
<keyword evidence="2" id="KW-0808">Transferase</keyword>
<dbReference type="STRING" id="512565.AMIS_46200"/>
<dbReference type="InterPro" id="IPR051531">
    <property type="entry name" value="N-acetyltransferase"/>
</dbReference>
<protein>
    <submittedName>
        <fullName evidence="2">Putative GCN5-related N-acetyltransferase</fullName>
    </submittedName>
</protein>
<dbReference type="PROSITE" id="PS51186">
    <property type="entry name" value="GNAT"/>
    <property type="match status" value="1"/>
</dbReference>
<gene>
    <name evidence="2" type="ordered locus">AMIS_46200</name>
</gene>
<dbReference type="EMBL" id="AP012319">
    <property type="protein sequence ID" value="BAL89840.1"/>
    <property type="molecule type" value="Genomic_DNA"/>
</dbReference>